<dbReference type="RefSeq" id="WP_194034799.1">
    <property type="nucleotide sequence ID" value="NZ_CP063657.1"/>
</dbReference>
<dbReference type="SMART" id="SM00220">
    <property type="entry name" value="S_TKc"/>
    <property type="match status" value="1"/>
</dbReference>
<dbReference type="PROSITE" id="PS50011">
    <property type="entry name" value="PROTEIN_KINASE_DOM"/>
    <property type="match status" value="1"/>
</dbReference>
<organism evidence="7 8">
    <name type="scientific">Novilysobacter avium</name>
    <dbReference type="NCBI Taxonomy" id="2781023"/>
    <lineage>
        <taxon>Bacteria</taxon>
        <taxon>Pseudomonadati</taxon>
        <taxon>Pseudomonadota</taxon>
        <taxon>Gammaproteobacteria</taxon>
        <taxon>Lysobacterales</taxon>
        <taxon>Lysobacteraceae</taxon>
        <taxon>Novilysobacter</taxon>
    </lineage>
</organism>
<keyword evidence="8" id="KW-1185">Reference proteome</keyword>
<proteinExistence type="predicted"/>
<evidence type="ECO:0000259" key="6">
    <source>
        <dbReference type="PROSITE" id="PS50011"/>
    </source>
</evidence>
<evidence type="ECO:0000256" key="5">
    <source>
        <dbReference type="SAM" id="MobiDB-lite"/>
    </source>
</evidence>
<accession>A0A7S6UL65</accession>
<dbReference type="InterPro" id="IPR008271">
    <property type="entry name" value="Ser/Thr_kinase_AS"/>
</dbReference>
<dbReference type="InterPro" id="IPR011009">
    <property type="entry name" value="Kinase-like_dom_sf"/>
</dbReference>
<evidence type="ECO:0000256" key="3">
    <source>
        <dbReference type="ARBA" id="ARBA00022777"/>
    </source>
</evidence>
<name>A0A7S6UL65_9GAMM</name>
<dbReference type="Gene3D" id="1.10.510.10">
    <property type="entry name" value="Transferase(Phosphotransferase) domain 1"/>
    <property type="match status" value="1"/>
</dbReference>
<dbReference type="PANTHER" id="PTHR43289:SF34">
    <property type="entry name" value="SERINE_THREONINE-PROTEIN KINASE YBDM-RELATED"/>
    <property type="match status" value="1"/>
</dbReference>
<dbReference type="PANTHER" id="PTHR43289">
    <property type="entry name" value="MITOGEN-ACTIVATED PROTEIN KINASE KINASE KINASE 20-RELATED"/>
    <property type="match status" value="1"/>
</dbReference>
<dbReference type="Proteomes" id="UP000593932">
    <property type="component" value="Chromosome"/>
</dbReference>
<keyword evidence="1" id="KW-0808">Transferase</keyword>
<keyword evidence="2" id="KW-0547">Nucleotide-binding</keyword>
<evidence type="ECO:0000313" key="8">
    <source>
        <dbReference type="Proteomes" id="UP000593932"/>
    </source>
</evidence>
<dbReference type="SUPFAM" id="SSF56112">
    <property type="entry name" value="Protein kinase-like (PK-like)"/>
    <property type="match status" value="1"/>
</dbReference>
<dbReference type="CDD" id="cd14014">
    <property type="entry name" value="STKc_PknB_like"/>
    <property type="match status" value="1"/>
</dbReference>
<feature type="domain" description="Protein kinase" evidence="6">
    <location>
        <begin position="75"/>
        <end position="360"/>
    </location>
</feature>
<evidence type="ECO:0000256" key="4">
    <source>
        <dbReference type="ARBA" id="ARBA00022840"/>
    </source>
</evidence>
<feature type="region of interest" description="Disordered" evidence="5">
    <location>
        <begin position="607"/>
        <end position="645"/>
    </location>
</feature>
<keyword evidence="3 7" id="KW-0418">Kinase</keyword>
<protein>
    <submittedName>
        <fullName evidence="7">Serine/threonine protein kinase</fullName>
    </submittedName>
</protein>
<evidence type="ECO:0000256" key="1">
    <source>
        <dbReference type="ARBA" id="ARBA00022679"/>
    </source>
</evidence>
<reference evidence="7 8" key="1">
    <citation type="submission" date="2020-10" db="EMBL/GenBank/DDBJ databases">
        <title>complete genome sequencing of Lysobacter sp. H23M41.</title>
        <authorList>
            <person name="Bae J.-W."/>
            <person name="Lee S.-Y."/>
        </authorList>
    </citation>
    <scope>NUCLEOTIDE SEQUENCE [LARGE SCALE GENOMIC DNA]</scope>
    <source>
        <strain evidence="7 8">H23M41</strain>
    </source>
</reference>
<gene>
    <name evidence="7" type="ORF">INQ42_01170</name>
</gene>
<dbReference type="Gene3D" id="3.30.200.20">
    <property type="entry name" value="Phosphorylase Kinase, domain 1"/>
    <property type="match status" value="1"/>
</dbReference>
<dbReference type="InterPro" id="IPR000719">
    <property type="entry name" value="Prot_kinase_dom"/>
</dbReference>
<dbReference type="Pfam" id="PF00069">
    <property type="entry name" value="Pkinase"/>
    <property type="match status" value="1"/>
</dbReference>
<keyword evidence="7" id="KW-0723">Serine/threonine-protein kinase</keyword>
<dbReference type="PROSITE" id="PS00108">
    <property type="entry name" value="PROTEIN_KINASE_ST"/>
    <property type="match status" value="1"/>
</dbReference>
<dbReference type="EMBL" id="CP063657">
    <property type="protein sequence ID" value="QOW22260.1"/>
    <property type="molecule type" value="Genomic_DNA"/>
</dbReference>
<keyword evidence="4" id="KW-0067">ATP-binding</keyword>
<dbReference type="GO" id="GO:0004674">
    <property type="term" value="F:protein serine/threonine kinase activity"/>
    <property type="evidence" value="ECO:0007669"/>
    <property type="project" value="UniProtKB-KW"/>
</dbReference>
<evidence type="ECO:0000256" key="2">
    <source>
        <dbReference type="ARBA" id="ARBA00022741"/>
    </source>
</evidence>
<evidence type="ECO:0000313" key="7">
    <source>
        <dbReference type="EMBL" id="QOW22260.1"/>
    </source>
</evidence>
<sequence length="645" mass="70761">MDPARWQRISPLLDELFGLDAVDRERRLRAVRAEDPELAEELAALIALDEDESFLSEPALKPSQLVMPGRQVGPYRLEHLLGEGGMGQVWLASRADGLYQRRVGLKLLRPGLVDTNLRLRFTRERQILARLAHPHIARLLDAGISSEGLPYLALEYIDGIPITDYCREHDTPLATRLQMFEQVCAAVSHAHANLIVHRDLKPSNILVTPAGDVRLLDFGIAKLLDSDSGPERTRTGTRAFTLHYAAPEQIRGEPVTTMTDVYSLGVVLYELLVDAKPYRPNRGSDAAWEESILLHDPVRPSQAVLHPSGASPRGEAHDPHALRRRARTLAGDLDNIVLKALSKPPERRYPSVEALAQDLLRYASGRPVRARAQSWRYRMGKFVGRHRWQLATGTLTTAVVVIALVMGLWQSRQAVAEAARAQAIQAFMIGVLESAGGTREGEPMDMRALLATAVERGERELADQPGALAEVLGVVAGLHVSLDEPLQAQELLDRQALLLGAMHPIPEQLGLDAITQRGRVAELLGDPSGCIEVMQPALARIAEHPLALPLPTAAFRAQLSRCRIALARTQRSEPLFQRVASLDGGAASPSVPDERLERLTAILQGAQQDPRCQSLPGGKDSEGCNGSIEPSPRTTFLYSARDTDR</sequence>